<keyword evidence="9" id="KW-1185">Reference proteome</keyword>
<dbReference type="PANTHER" id="PTHR24300:SF134">
    <property type="entry name" value="CYTOCHROME P450, FAMILY 2, SUBFAMILY AB, POLYPEPTIDE 2-RELATED"/>
    <property type="match status" value="1"/>
</dbReference>
<evidence type="ECO:0008006" key="10">
    <source>
        <dbReference type="Google" id="ProtNLM"/>
    </source>
</evidence>
<dbReference type="InterPro" id="IPR002401">
    <property type="entry name" value="Cyt_P450_E_grp-I"/>
</dbReference>
<evidence type="ECO:0000256" key="1">
    <source>
        <dbReference type="ARBA" id="ARBA00001971"/>
    </source>
</evidence>
<evidence type="ECO:0000256" key="5">
    <source>
        <dbReference type="ARBA" id="ARBA00023004"/>
    </source>
</evidence>
<dbReference type="GO" id="GO:0005737">
    <property type="term" value="C:cytoplasm"/>
    <property type="evidence" value="ECO:0007669"/>
    <property type="project" value="TreeGrafter"/>
</dbReference>
<dbReference type="InterPro" id="IPR050182">
    <property type="entry name" value="Cytochrome_P450_fam2"/>
</dbReference>
<reference evidence="8" key="2">
    <citation type="submission" date="2025-09" db="UniProtKB">
        <authorList>
            <consortium name="Ensembl"/>
        </authorList>
    </citation>
    <scope>IDENTIFICATION</scope>
</reference>
<evidence type="ECO:0000256" key="2">
    <source>
        <dbReference type="ARBA" id="ARBA00010617"/>
    </source>
</evidence>
<accession>A0A8C5SG46</accession>
<comment type="similarity">
    <text evidence="2 7">Belongs to the cytochrome P450 family.</text>
</comment>
<keyword evidence="3 6" id="KW-0349">Heme</keyword>
<keyword evidence="4 6" id="KW-0479">Metal-binding</keyword>
<dbReference type="InterPro" id="IPR001128">
    <property type="entry name" value="Cyt_P450"/>
</dbReference>
<evidence type="ECO:0000256" key="7">
    <source>
        <dbReference type="RuleBase" id="RU000461"/>
    </source>
</evidence>
<dbReference type="GeneTree" id="ENSGT00940000163166"/>
<reference evidence="8" key="1">
    <citation type="submission" date="2025-08" db="UniProtKB">
        <authorList>
            <consortium name="Ensembl"/>
        </authorList>
    </citation>
    <scope>IDENTIFICATION</scope>
</reference>
<sequence>MDLPFPPLTEKVHKEIEDVFGASGSISYDDRHKLPYTNAVIHETQRAKHVLFIPIPRQSLKDVKMRGFHIPKGTIIVSDLRSVLLDPEEWETPEEFNPNHFLDKDGKFQTREAFMPFGAGQRVCLGEKLSRIEMFIILTSLLRTFHFQPPEGMKKLDEKPIISMGLTPHPYKISSYLCSSSPR</sequence>
<name>A0A8C5SG46_LATLA</name>
<evidence type="ECO:0000256" key="6">
    <source>
        <dbReference type="PIRSR" id="PIRSR602401-1"/>
    </source>
</evidence>
<dbReference type="Proteomes" id="UP000694406">
    <property type="component" value="Unplaced"/>
</dbReference>
<keyword evidence="7" id="KW-0560">Oxidoreductase</keyword>
<comment type="cofactor">
    <cofactor evidence="1 6">
        <name>heme</name>
        <dbReference type="ChEBI" id="CHEBI:30413"/>
    </cofactor>
</comment>
<evidence type="ECO:0000313" key="8">
    <source>
        <dbReference type="Ensembl" id="ENSLLTP00000015385.1"/>
    </source>
</evidence>
<dbReference type="GO" id="GO:0016712">
    <property type="term" value="F:oxidoreductase activity, acting on paired donors, with incorporation or reduction of molecular oxygen, reduced flavin or flavoprotein as one donor, and incorporation of one atom of oxygen"/>
    <property type="evidence" value="ECO:0007669"/>
    <property type="project" value="TreeGrafter"/>
</dbReference>
<dbReference type="GO" id="GO:0005506">
    <property type="term" value="F:iron ion binding"/>
    <property type="evidence" value="ECO:0007669"/>
    <property type="project" value="InterPro"/>
</dbReference>
<keyword evidence="7" id="KW-0503">Monooxygenase</keyword>
<dbReference type="InterPro" id="IPR036396">
    <property type="entry name" value="Cyt_P450_sf"/>
</dbReference>
<keyword evidence="5 6" id="KW-0408">Iron</keyword>
<dbReference type="Pfam" id="PF00067">
    <property type="entry name" value="p450"/>
    <property type="match status" value="1"/>
</dbReference>
<evidence type="ECO:0000256" key="3">
    <source>
        <dbReference type="ARBA" id="ARBA00022617"/>
    </source>
</evidence>
<dbReference type="PRINTS" id="PR00463">
    <property type="entry name" value="EP450I"/>
</dbReference>
<feature type="binding site" description="axial binding residue" evidence="6">
    <location>
        <position position="124"/>
    </location>
    <ligand>
        <name>heme</name>
        <dbReference type="ChEBI" id="CHEBI:30413"/>
    </ligand>
    <ligandPart>
        <name>Fe</name>
        <dbReference type="ChEBI" id="CHEBI:18248"/>
    </ligandPart>
</feature>
<dbReference type="Ensembl" id="ENSLLTT00000015985.1">
    <property type="protein sequence ID" value="ENSLLTP00000015385.1"/>
    <property type="gene ID" value="ENSLLTG00000011789.1"/>
</dbReference>
<dbReference type="PANTHER" id="PTHR24300">
    <property type="entry name" value="CYTOCHROME P450 508A4-RELATED"/>
    <property type="match status" value="1"/>
</dbReference>
<dbReference type="PRINTS" id="PR00385">
    <property type="entry name" value="P450"/>
</dbReference>
<dbReference type="PROSITE" id="PS00086">
    <property type="entry name" value="CYTOCHROME_P450"/>
    <property type="match status" value="1"/>
</dbReference>
<dbReference type="AlphaFoldDB" id="A0A8C5SG46"/>
<dbReference type="InterPro" id="IPR017972">
    <property type="entry name" value="Cyt_P450_CS"/>
</dbReference>
<organism evidence="8 9">
    <name type="scientific">Laticauda laticaudata</name>
    <name type="common">Blue-ringed sea krait</name>
    <name type="synonym">Blue-lipped sea krait</name>
    <dbReference type="NCBI Taxonomy" id="8630"/>
    <lineage>
        <taxon>Eukaryota</taxon>
        <taxon>Metazoa</taxon>
        <taxon>Chordata</taxon>
        <taxon>Craniata</taxon>
        <taxon>Vertebrata</taxon>
        <taxon>Euteleostomi</taxon>
        <taxon>Lepidosauria</taxon>
        <taxon>Squamata</taxon>
        <taxon>Bifurcata</taxon>
        <taxon>Unidentata</taxon>
        <taxon>Episquamata</taxon>
        <taxon>Toxicofera</taxon>
        <taxon>Serpentes</taxon>
        <taxon>Colubroidea</taxon>
        <taxon>Elapidae</taxon>
        <taxon>Laticaudinae</taxon>
        <taxon>Laticauda</taxon>
    </lineage>
</organism>
<dbReference type="GO" id="GO:0006082">
    <property type="term" value="P:organic acid metabolic process"/>
    <property type="evidence" value="ECO:0007669"/>
    <property type="project" value="TreeGrafter"/>
</dbReference>
<evidence type="ECO:0000256" key="4">
    <source>
        <dbReference type="ARBA" id="ARBA00022723"/>
    </source>
</evidence>
<protein>
    <recommendedName>
        <fullName evidence="10">Cytochrome P450</fullName>
    </recommendedName>
</protein>
<dbReference type="GO" id="GO:0006805">
    <property type="term" value="P:xenobiotic metabolic process"/>
    <property type="evidence" value="ECO:0007669"/>
    <property type="project" value="TreeGrafter"/>
</dbReference>
<dbReference type="SUPFAM" id="SSF48264">
    <property type="entry name" value="Cytochrome P450"/>
    <property type="match status" value="1"/>
</dbReference>
<dbReference type="GO" id="GO:0020037">
    <property type="term" value="F:heme binding"/>
    <property type="evidence" value="ECO:0007669"/>
    <property type="project" value="InterPro"/>
</dbReference>
<evidence type="ECO:0000313" key="9">
    <source>
        <dbReference type="Proteomes" id="UP000694406"/>
    </source>
</evidence>
<proteinExistence type="inferred from homology"/>
<dbReference type="Gene3D" id="1.10.630.10">
    <property type="entry name" value="Cytochrome P450"/>
    <property type="match status" value="1"/>
</dbReference>